<evidence type="ECO:0000256" key="1">
    <source>
        <dbReference type="SAM" id="SignalP"/>
    </source>
</evidence>
<reference evidence="2 3" key="1">
    <citation type="submission" date="2018-11" db="EMBL/GenBank/DDBJ databases">
        <title>Sequencing the genomes of 1000 actinobacteria strains.</title>
        <authorList>
            <person name="Klenk H.-P."/>
        </authorList>
    </citation>
    <scope>NUCLEOTIDE SEQUENCE [LARGE SCALE GENOMIC DNA]</scope>
    <source>
        <strain evidence="2 3">DSM 44231</strain>
    </source>
</reference>
<dbReference type="Proteomes" id="UP000268727">
    <property type="component" value="Unassembled WGS sequence"/>
</dbReference>
<dbReference type="OrthoDB" id="3690616at2"/>
<name>A0A3N1HGY4_9PSEU</name>
<comment type="caution">
    <text evidence="2">The sequence shown here is derived from an EMBL/GenBank/DDBJ whole genome shotgun (WGS) entry which is preliminary data.</text>
</comment>
<evidence type="ECO:0000313" key="3">
    <source>
        <dbReference type="Proteomes" id="UP000268727"/>
    </source>
</evidence>
<sequence length="176" mass="17665">MMCAHRRLTAALLVALLSVIAAPGARAQPTHRAAEALTTCAGTNTVRFDPGLRLLPRQVGISGSGAYDCASTDPAVTSGTSVVTGSGALGCLTSDGSTTEVITWNTGEQSRLAYTFALIVQPGGEAVVVVVGSVEAGKFAGSPIASPGAQVTLNPLRCLTDTGVELITGPSTLLIG</sequence>
<keyword evidence="3" id="KW-1185">Reference proteome</keyword>
<proteinExistence type="predicted"/>
<accession>A0A3N1HGY4</accession>
<gene>
    <name evidence="2" type="ORF">EDD40_7171</name>
</gene>
<dbReference type="EMBL" id="RJKM01000001">
    <property type="protein sequence ID" value="ROP41734.1"/>
    <property type="molecule type" value="Genomic_DNA"/>
</dbReference>
<protein>
    <recommendedName>
        <fullName evidence="4">Ig-like domain-containing protein</fullName>
    </recommendedName>
</protein>
<feature type="signal peptide" evidence="1">
    <location>
        <begin position="1"/>
        <end position="27"/>
    </location>
</feature>
<evidence type="ECO:0008006" key="4">
    <source>
        <dbReference type="Google" id="ProtNLM"/>
    </source>
</evidence>
<evidence type="ECO:0000313" key="2">
    <source>
        <dbReference type="EMBL" id="ROP41734.1"/>
    </source>
</evidence>
<dbReference type="RefSeq" id="WP_148088999.1">
    <property type="nucleotide sequence ID" value="NZ_RJKM01000001.1"/>
</dbReference>
<keyword evidence="1" id="KW-0732">Signal</keyword>
<feature type="chain" id="PRO_5017965960" description="Ig-like domain-containing protein" evidence="1">
    <location>
        <begin position="28"/>
        <end position="176"/>
    </location>
</feature>
<dbReference type="AlphaFoldDB" id="A0A3N1HGY4"/>
<organism evidence="2 3">
    <name type="scientific">Saccharothrix texasensis</name>
    <dbReference type="NCBI Taxonomy" id="103734"/>
    <lineage>
        <taxon>Bacteria</taxon>
        <taxon>Bacillati</taxon>
        <taxon>Actinomycetota</taxon>
        <taxon>Actinomycetes</taxon>
        <taxon>Pseudonocardiales</taxon>
        <taxon>Pseudonocardiaceae</taxon>
        <taxon>Saccharothrix</taxon>
    </lineage>
</organism>